<gene>
    <name evidence="2" type="ORF">N801_06080</name>
</gene>
<protein>
    <recommendedName>
        <fullName evidence="4">DUF4352 domain-containing protein</fullName>
    </recommendedName>
</protein>
<keyword evidence="3" id="KW-1185">Reference proteome</keyword>
<evidence type="ECO:0000313" key="2">
    <source>
        <dbReference type="EMBL" id="KGN41718.1"/>
    </source>
</evidence>
<dbReference type="STRING" id="1385519.N801_06080"/>
<name>A0A0A0JWY2_9MICO</name>
<dbReference type="Proteomes" id="UP000030013">
    <property type="component" value="Unassembled WGS sequence"/>
</dbReference>
<dbReference type="AlphaFoldDB" id="A0A0A0JWY2"/>
<proteinExistence type="predicted"/>
<evidence type="ECO:0000313" key="3">
    <source>
        <dbReference type="Proteomes" id="UP000030013"/>
    </source>
</evidence>
<dbReference type="EMBL" id="AVPL01000013">
    <property type="protein sequence ID" value="KGN41718.1"/>
    <property type="molecule type" value="Genomic_DNA"/>
</dbReference>
<accession>A0A0A0JWY2</accession>
<comment type="caution">
    <text evidence="2">The sequence shown here is derived from an EMBL/GenBank/DDBJ whole genome shotgun (WGS) entry which is preliminary data.</text>
</comment>
<evidence type="ECO:0000256" key="1">
    <source>
        <dbReference type="SAM" id="MobiDB-lite"/>
    </source>
</evidence>
<sequence length="210" mass="22186">MAGLAPAGAAHMRRTVASAALVIAAMGLGRLINDHVPLGDSADRPFVSTGEVGRPVVLDYAEVTVTAVHVTPTVMGNPASASGGRWLVVDTELLARTRPTLMSGFFLVDAQDHRWIASTRGSECASSASLSTGVRHYASFCFDVPRRALGGARLVATRGAWTSHESEFRRDAVADVDLGIAGSEVDDLWAQQEPLDVRESGPVPPGEARR</sequence>
<feature type="region of interest" description="Disordered" evidence="1">
    <location>
        <begin position="191"/>
        <end position="210"/>
    </location>
</feature>
<organism evidence="2 3">
    <name type="scientific">Knoellia aerolata DSM 18566</name>
    <dbReference type="NCBI Taxonomy" id="1385519"/>
    <lineage>
        <taxon>Bacteria</taxon>
        <taxon>Bacillati</taxon>
        <taxon>Actinomycetota</taxon>
        <taxon>Actinomycetes</taxon>
        <taxon>Micrococcales</taxon>
        <taxon>Intrasporangiaceae</taxon>
        <taxon>Knoellia</taxon>
    </lineage>
</organism>
<evidence type="ECO:0008006" key="4">
    <source>
        <dbReference type="Google" id="ProtNLM"/>
    </source>
</evidence>
<dbReference type="eggNOG" id="ENOG502ZCP6">
    <property type="taxonomic scope" value="Bacteria"/>
</dbReference>
<reference evidence="2 3" key="1">
    <citation type="submission" date="2013-08" db="EMBL/GenBank/DDBJ databases">
        <title>The genome sequence of Knoellia aerolata.</title>
        <authorList>
            <person name="Zhu W."/>
            <person name="Wang G."/>
        </authorList>
    </citation>
    <scope>NUCLEOTIDE SEQUENCE [LARGE SCALE GENOMIC DNA]</scope>
    <source>
        <strain evidence="2 3">DSM 18566</strain>
    </source>
</reference>